<feature type="domain" description="Chemoreceptor zinc-binding" evidence="1">
    <location>
        <begin position="41"/>
        <end position="107"/>
    </location>
</feature>
<proteinExistence type="predicted"/>
<name>D9PMD7_9ZZZZ</name>
<sequence length="149" mass="16818">EQSAAAAEELNRQAEGLRMMVMQFKTADQKLAILTVGKEDHQRFMDTLHKVISGKTEASKWPFTDSKHCRFAKWYYSQEGKAYSHVHEYAVIEEPHQRVHNFGNDAVKALMAGNRQLAQKLLGQAESASHEVFAALEKFDQALSIAGRV</sequence>
<evidence type="ECO:0000313" key="2">
    <source>
        <dbReference type="EMBL" id="EFK95276.1"/>
    </source>
</evidence>
<organism evidence="2">
    <name type="scientific">sediment metagenome</name>
    <dbReference type="NCBI Taxonomy" id="749907"/>
    <lineage>
        <taxon>unclassified sequences</taxon>
        <taxon>metagenomes</taxon>
        <taxon>ecological metagenomes</taxon>
    </lineage>
</organism>
<dbReference type="EMBL" id="ADZX01000820">
    <property type="protein sequence ID" value="EFK95276.1"/>
    <property type="molecule type" value="Genomic_DNA"/>
</dbReference>
<comment type="caution">
    <text evidence="2">The sequence shown here is derived from an EMBL/GenBank/DDBJ whole genome shotgun (WGS) entry which is preliminary data.</text>
</comment>
<gene>
    <name evidence="2" type="ORF">LDC_2715</name>
</gene>
<dbReference type="InterPro" id="IPR025991">
    <property type="entry name" value="Chemoreceptor_zinc-bind_dom"/>
</dbReference>
<reference evidence="2" key="1">
    <citation type="submission" date="2010-07" db="EMBL/GenBank/DDBJ databases">
        <authorList>
            <consortium name="CONSOLIDER consortium CSD2007-00005"/>
            <person name="Guazzaroni M.-E."/>
            <person name="Richter M."/>
            <person name="Garcia-Salamanca A."/>
            <person name="Yarza P."/>
            <person name="Ferrer M."/>
        </authorList>
    </citation>
    <scope>NUCLEOTIDE SEQUENCE</scope>
</reference>
<evidence type="ECO:0000259" key="1">
    <source>
        <dbReference type="Pfam" id="PF13682"/>
    </source>
</evidence>
<reference evidence="2" key="2">
    <citation type="journal article" date="2011" name="Microb. Ecol.">
        <title>Taxonomic and Functional Metagenomic Profiling of the Microbial Community in the Anoxic Sediment of a Sub-saline Shallow Lake (Laguna de Carrizo, Central Spain).</title>
        <authorList>
            <person name="Ferrer M."/>
            <person name="Guazzaroni M.E."/>
            <person name="Richter M."/>
            <person name="Garcia-Salamanca A."/>
            <person name="Yarza P."/>
            <person name="Suarez-Suarez A."/>
            <person name="Solano J."/>
            <person name="Alcaide M."/>
            <person name="van Dillewijn P."/>
            <person name="Molina-Henares M.A."/>
            <person name="Lopez-Cortes N."/>
            <person name="Al-Ramahi Y."/>
            <person name="Guerrero C."/>
            <person name="Acosta A."/>
            <person name="de Eugenio L.I."/>
            <person name="Martinez V."/>
            <person name="Marques S."/>
            <person name="Rojo F."/>
            <person name="Santero E."/>
            <person name="Genilloud O."/>
            <person name="Perez-Perez J."/>
            <person name="Rossello-Mora R."/>
            <person name="Ramos J.L."/>
        </authorList>
    </citation>
    <scope>NUCLEOTIDE SEQUENCE</scope>
</reference>
<dbReference type="AlphaFoldDB" id="D9PMD7"/>
<accession>D9PMD7</accession>
<protein>
    <submittedName>
        <fullName evidence="2">Methyl-accepting chemotaxis protein</fullName>
    </submittedName>
</protein>
<dbReference type="Gene3D" id="1.20.120.30">
    <property type="entry name" value="Aspartate receptor, ligand-binding domain"/>
    <property type="match status" value="1"/>
</dbReference>
<dbReference type="Pfam" id="PF13682">
    <property type="entry name" value="CZB"/>
    <property type="match status" value="1"/>
</dbReference>
<feature type="non-terminal residue" evidence="2">
    <location>
        <position position="1"/>
    </location>
</feature>